<evidence type="ECO:0000256" key="1">
    <source>
        <dbReference type="ARBA" id="ARBA00002397"/>
    </source>
</evidence>
<dbReference type="InterPro" id="IPR036679">
    <property type="entry name" value="FlgN-like_sf"/>
</dbReference>
<name>A0A7T3RCN4_9SPIR</name>
<gene>
    <name evidence="4" type="primary">flgN</name>
    <name evidence="4" type="ORF">IWA51_10145</name>
</gene>
<evidence type="ECO:0000256" key="2">
    <source>
        <dbReference type="ARBA" id="ARBA00007703"/>
    </source>
</evidence>
<dbReference type="SUPFAM" id="SSF140566">
    <property type="entry name" value="FlgN-like"/>
    <property type="match status" value="1"/>
</dbReference>
<dbReference type="InterPro" id="IPR007809">
    <property type="entry name" value="FlgN-like"/>
</dbReference>
<dbReference type="Proteomes" id="UP000595224">
    <property type="component" value="Chromosome"/>
</dbReference>
<keyword evidence="4" id="KW-0282">Flagellum</keyword>
<protein>
    <submittedName>
        <fullName evidence="4">Flagellar export chaperone FlgN</fullName>
    </submittedName>
</protein>
<organism evidence="4 5">
    <name type="scientific">Treponema peruense</name>
    <dbReference type="NCBI Taxonomy" id="2787628"/>
    <lineage>
        <taxon>Bacteria</taxon>
        <taxon>Pseudomonadati</taxon>
        <taxon>Spirochaetota</taxon>
        <taxon>Spirochaetia</taxon>
        <taxon>Spirochaetales</taxon>
        <taxon>Treponemataceae</taxon>
        <taxon>Treponema</taxon>
    </lineage>
</organism>
<evidence type="ECO:0000313" key="5">
    <source>
        <dbReference type="Proteomes" id="UP000595224"/>
    </source>
</evidence>
<evidence type="ECO:0000256" key="3">
    <source>
        <dbReference type="ARBA" id="ARBA00022795"/>
    </source>
</evidence>
<reference evidence="4 5" key="1">
    <citation type="submission" date="2020-11" db="EMBL/GenBank/DDBJ databases">
        <title>Treponema Peruensis nv. sp., first commensal Treponema isolated from human feces.</title>
        <authorList>
            <person name="Belkhou C."/>
            <person name="Raes J."/>
        </authorList>
    </citation>
    <scope>NUCLEOTIDE SEQUENCE [LARGE SCALE GENOMIC DNA]</scope>
    <source>
        <strain evidence="4 5">RCC2812</strain>
    </source>
</reference>
<dbReference type="EMBL" id="CP064936">
    <property type="protein sequence ID" value="QQA00615.1"/>
    <property type="molecule type" value="Genomic_DNA"/>
</dbReference>
<keyword evidence="3" id="KW-1005">Bacterial flagellum biogenesis</keyword>
<sequence length="161" mass="18445">MEEKISQEELDERVAVLRRLRTLLEQQREKFRQYLKVLELQETKIEAEDSDAIMAHTELEAKIMEGIGSLQKAIVPMQALCRTSGAASYNPAEAVPVEKIQGELSRLQQMVFNQNEKNRELLKIHMTSLRVQIDGFKNPYKGRQSVYAKDATAGTRLQIEV</sequence>
<keyword evidence="4" id="KW-0966">Cell projection</keyword>
<accession>A0A7T3RCN4</accession>
<dbReference type="RefSeq" id="WP_198442329.1">
    <property type="nucleotide sequence ID" value="NZ_CBCSHE010000014.1"/>
</dbReference>
<comment type="similarity">
    <text evidence="2">Belongs to the FlgN family.</text>
</comment>
<keyword evidence="4" id="KW-0969">Cilium</keyword>
<dbReference type="Pfam" id="PF05130">
    <property type="entry name" value="FlgN"/>
    <property type="match status" value="1"/>
</dbReference>
<dbReference type="GO" id="GO:0044780">
    <property type="term" value="P:bacterial-type flagellum assembly"/>
    <property type="evidence" value="ECO:0007669"/>
    <property type="project" value="InterPro"/>
</dbReference>
<dbReference type="KEGG" id="tper:IWA51_10145"/>
<keyword evidence="5" id="KW-1185">Reference proteome</keyword>
<dbReference type="AlphaFoldDB" id="A0A7T3RCN4"/>
<proteinExistence type="inferred from homology"/>
<comment type="function">
    <text evidence="1">Required for the efficient initiation of filament assembly.</text>
</comment>
<evidence type="ECO:0000313" key="4">
    <source>
        <dbReference type="EMBL" id="QQA00615.1"/>
    </source>
</evidence>